<evidence type="ECO:0000259" key="3">
    <source>
        <dbReference type="PROSITE" id="PS51782"/>
    </source>
</evidence>
<accession>A0A855FR32</accession>
<comment type="similarity">
    <text evidence="1">Belongs to the E.coli NlpD/Haemophilus LppB family.</text>
</comment>
<dbReference type="GO" id="GO:0004222">
    <property type="term" value="F:metalloendopeptidase activity"/>
    <property type="evidence" value="ECO:0007669"/>
    <property type="project" value="TreeGrafter"/>
</dbReference>
<comment type="caution">
    <text evidence="4">The sequence shown here is derived from an EMBL/GenBank/DDBJ whole genome shotgun (WGS) entry which is preliminary data.</text>
</comment>
<dbReference type="CDD" id="cd00118">
    <property type="entry name" value="LysM"/>
    <property type="match status" value="1"/>
</dbReference>
<dbReference type="CDD" id="cd12797">
    <property type="entry name" value="M23_peptidase"/>
    <property type="match status" value="1"/>
</dbReference>
<dbReference type="Gene3D" id="3.10.350.10">
    <property type="entry name" value="LysM domain"/>
    <property type="match status" value="1"/>
</dbReference>
<dbReference type="PANTHER" id="PTHR21666">
    <property type="entry name" value="PEPTIDASE-RELATED"/>
    <property type="match status" value="1"/>
</dbReference>
<evidence type="ECO:0000256" key="1">
    <source>
        <dbReference type="ARBA" id="ARBA00038420"/>
    </source>
</evidence>
<dbReference type="InterPro" id="IPR016047">
    <property type="entry name" value="M23ase_b-sheet_dom"/>
</dbReference>
<dbReference type="SUPFAM" id="SSF51261">
    <property type="entry name" value="Duplicated hybrid motif"/>
    <property type="match status" value="1"/>
</dbReference>
<dbReference type="PROSITE" id="PS51782">
    <property type="entry name" value="LYSM"/>
    <property type="match status" value="1"/>
</dbReference>
<dbReference type="InterPro" id="IPR018392">
    <property type="entry name" value="LysM"/>
</dbReference>
<sequence length="246" mass="26451">MIQIWKLYGILWRFGLCLIPCMGLLLGGCKSNSVSSRAPVMNGSAQNGFYRVQRGDTLYRIGLRFNQNVNTLVRWNNLANANAIEVGQLIRVRKPAAVSGRPAGVKPPSGRVAGQSEAVATSTAAPDIRLQWPVRGKVISMFNGQTQKGIDIAGSRGTPVKAAAAGTVQYAGDELRGYGRLVLIKHTNSTMTAYAYNDSLKVRNGQSVQAGQTIATMGDSGTTGVKLHFEVRVNSQAVNPLRYLSD</sequence>
<dbReference type="AlphaFoldDB" id="A0A855FR32"/>
<dbReference type="InterPro" id="IPR011055">
    <property type="entry name" value="Dup_hybrid_motif"/>
</dbReference>
<reference evidence="4 5" key="1">
    <citation type="journal article" date="2017" name="MBio">
        <title>Type VI secretion-mediated competition in the bee gut microbiome.</title>
        <authorList>
            <person name="Steele M.I."/>
            <person name="Kwong W.K."/>
            <person name="Powell J.E."/>
            <person name="Whiteley M."/>
            <person name="Moran N.A."/>
        </authorList>
    </citation>
    <scope>NUCLEOTIDE SEQUENCE [LARGE SCALE GENOMIC DNA]</scope>
    <source>
        <strain evidence="4 5">HK3</strain>
    </source>
</reference>
<proteinExistence type="inferred from homology"/>
<protein>
    <recommendedName>
        <fullName evidence="3">LysM domain-containing protein</fullName>
    </recommendedName>
</protein>
<keyword evidence="2" id="KW-0472">Membrane</keyword>
<dbReference type="PROSITE" id="PS51257">
    <property type="entry name" value="PROKAR_LIPOPROTEIN"/>
    <property type="match status" value="1"/>
</dbReference>
<dbReference type="Pfam" id="PF01476">
    <property type="entry name" value="LysM"/>
    <property type="match status" value="1"/>
</dbReference>
<dbReference type="Proteomes" id="UP000230463">
    <property type="component" value="Unassembled WGS sequence"/>
</dbReference>
<name>A0A855FR32_9NEIS</name>
<evidence type="ECO:0000256" key="2">
    <source>
        <dbReference type="SAM" id="Phobius"/>
    </source>
</evidence>
<dbReference type="Pfam" id="PF01551">
    <property type="entry name" value="Peptidase_M23"/>
    <property type="match status" value="1"/>
</dbReference>
<dbReference type="EMBL" id="MEIU01000070">
    <property type="protein sequence ID" value="PIT58741.1"/>
    <property type="molecule type" value="Genomic_DNA"/>
</dbReference>
<dbReference type="Gene3D" id="2.70.70.10">
    <property type="entry name" value="Glucose Permease (Domain IIA)"/>
    <property type="match status" value="1"/>
</dbReference>
<dbReference type="OrthoDB" id="9795421at2"/>
<organism evidence="4 5">
    <name type="scientific">Snodgrassella alvi</name>
    <dbReference type="NCBI Taxonomy" id="1196083"/>
    <lineage>
        <taxon>Bacteria</taxon>
        <taxon>Pseudomonadati</taxon>
        <taxon>Pseudomonadota</taxon>
        <taxon>Betaproteobacteria</taxon>
        <taxon>Neisseriales</taxon>
        <taxon>Neisseriaceae</taxon>
        <taxon>Snodgrassella</taxon>
    </lineage>
</organism>
<evidence type="ECO:0000313" key="5">
    <source>
        <dbReference type="Proteomes" id="UP000230463"/>
    </source>
</evidence>
<dbReference type="SMART" id="SM00257">
    <property type="entry name" value="LysM"/>
    <property type="match status" value="1"/>
</dbReference>
<dbReference type="InterPro" id="IPR050570">
    <property type="entry name" value="Cell_wall_metabolism_enzyme"/>
</dbReference>
<feature type="transmembrane region" description="Helical" evidence="2">
    <location>
        <begin position="7"/>
        <end position="27"/>
    </location>
</feature>
<gene>
    <name evidence="4" type="ORF">BHC57_11240</name>
</gene>
<dbReference type="PANTHER" id="PTHR21666:SF263">
    <property type="entry name" value="MUREIN HYDROLASE ACTIVATOR NLPD"/>
    <property type="match status" value="1"/>
</dbReference>
<feature type="domain" description="LysM" evidence="3">
    <location>
        <begin position="48"/>
        <end position="92"/>
    </location>
</feature>
<keyword evidence="2" id="KW-0812">Transmembrane</keyword>
<dbReference type="InterPro" id="IPR036779">
    <property type="entry name" value="LysM_dom_sf"/>
</dbReference>
<keyword evidence="2" id="KW-1133">Transmembrane helix</keyword>
<evidence type="ECO:0000313" key="4">
    <source>
        <dbReference type="EMBL" id="PIT58741.1"/>
    </source>
</evidence>